<dbReference type="EMBL" id="SLWV01000012">
    <property type="protein sequence ID" value="TCO74610.1"/>
    <property type="molecule type" value="Genomic_DNA"/>
</dbReference>
<dbReference type="Proteomes" id="UP000294919">
    <property type="component" value="Unassembled WGS sequence"/>
</dbReference>
<keyword evidence="1" id="KW-0812">Transmembrane</keyword>
<dbReference type="RefSeq" id="WP_132245359.1">
    <property type="nucleotide sequence ID" value="NZ_SLWV01000012.1"/>
</dbReference>
<comment type="caution">
    <text evidence="2">The sequence shown here is derived from an EMBL/GenBank/DDBJ whole genome shotgun (WGS) entry which is preliminary data.</text>
</comment>
<organism evidence="2 3">
    <name type="scientific">Marinisporobacter balticus</name>
    <dbReference type="NCBI Taxonomy" id="2018667"/>
    <lineage>
        <taxon>Bacteria</taxon>
        <taxon>Bacillati</taxon>
        <taxon>Bacillota</taxon>
        <taxon>Clostridia</taxon>
        <taxon>Peptostreptococcales</taxon>
        <taxon>Thermotaleaceae</taxon>
        <taxon>Marinisporobacter</taxon>
    </lineage>
</organism>
<feature type="transmembrane region" description="Helical" evidence="1">
    <location>
        <begin position="12"/>
        <end position="28"/>
    </location>
</feature>
<sequence>MYKGLALKSGVLLAMMLFLNGMLGGVIGPYYSNLIFHLIGLLLICMIAVIRKNQWVKLNEIPKMFFLPGILSALIVLLNNICIPKLGITLVVGISLFGQLIVSNLIDHYGLFEMEVKRFKKEKLVGFSIILVGMFAMLFL</sequence>
<dbReference type="AlphaFoldDB" id="A0A4V2SB91"/>
<accession>A0A4V2SB91</accession>
<feature type="transmembrane region" description="Helical" evidence="1">
    <location>
        <begin position="34"/>
        <end position="52"/>
    </location>
</feature>
<feature type="transmembrane region" description="Helical" evidence="1">
    <location>
        <begin position="124"/>
        <end position="139"/>
    </location>
</feature>
<keyword evidence="1" id="KW-0472">Membrane</keyword>
<feature type="transmembrane region" description="Helical" evidence="1">
    <location>
        <begin position="87"/>
        <end position="112"/>
    </location>
</feature>
<name>A0A4V2SB91_9FIRM</name>
<dbReference type="InterPro" id="IPR006750">
    <property type="entry name" value="YdcZ"/>
</dbReference>
<gene>
    <name evidence="2" type="ORF">EV214_11291</name>
</gene>
<dbReference type="PANTHER" id="PTHR34821">
    <property type="entry name" value="INNER MEMBRANE PROTEIN YDCZ"/>
    <property type="match status" value="1"/>
</dbReference>
<evidence type="ECO:0000313" key="2">
    <source>
        <dbReference type="EMBL" id="TCO74610.1"/>
    </source>
</evidence>
<dbReference type="PANTHER" id="PTHR34821:SF2">
    <property type="entry name" value="INNER MEMBRANE PROTEIN YDCZ"/>
    <property type="match status" value="1"/>
</dbReference>
<keyword evidence="3" id="KW-1185">Reference proteome</keyword>
<dbReference type="GO" id="GO:0005886">
    <property type="term" value="C:plasma membrane"/>
    <property type="evidence" value="ECO:0007669"/>
    <property type="project" value="TreeGrafter"/>
</dbReference>
<dbReference type="Pfam" id="PF04657">
    <property type="entry name" value="DMT_YdcZ"/>
    <property type="match status" value="1"/>
</dbReference>
<evidence type="ECO:0000256" key="1">
    <source>
        <dbReference type="SAM" id="Phobius"/>
    </source>
</evidence>
<feature type="transmembrane region" description="Helical" evidence="1">
    <location>
        <begin position="64"/>
        <end position="81"/>
    </location>
</feature>
<proteinExistence type="predicted"/>
<reference evidence="2 3" key="1">
    <citation type="submission" date="2019-03" db="EMBL/GenBank/DDBJ databases">
        <title>Genomic Encyclopedia of Type Strains, Phase IV (KMG-IV): sequencing the most valuable type-strain genomes for metagenomic binning, comparative biology and taxonomic classification.</title>
        <authorList>
            <person name="Goeker M."/>
        </authorList>
    </citation>
    <scope>NUCLEOTIDE SEQUENCE [LARGE SCALE GENOMIC DNA]</scope>
    <source>
        <strain evidence="2 3">DSM 102940</strain>
    </source>
</reference>
<protein>
    <submittedName>
        <fullName evidence="2">Transporter family-2 protein</fullName>
    </submittedName>
</protein>
<dbReference type="OrthoDB" id="7864805at2"/>
<keyword evidence="1" id="KW-1133">Transmembrane helix</keyword>
<evidence type="ECO:0000313" key="3">
    <source>
        <dbReference type="Proteomes" id="UP000294919"/>
    </source>
</evidence>